<dbReference type="Proteomes" id="UP000288071">
    <property type="component" value="Unassembled WGS sequence"/>
</dbReference>
<dbReference type="AlphaFoldDB" id="A0A443LS51"/>
<evidence type="ECO:0000256" key="1">
    <source>
        <dbReference type="ARBA" id="ARBA00001974"/>
    </source>
</evidence>
<dbReference type="InterPro" id="IPR002938">
    <property type="entry name" value="FAD-bd"/>
</dbReference>
<dbReference type="PANTHER" id="PTHR13789">
    <property type="entry name" value="MONOOXYGENASE"/>
    <property type="match status" value="1"/>
</dbReference>
<dbReference type="PANTHER" id="PTHR13789:SF318">
    <property type="entry name" value="GERANYLGERANYL DIPHOSPHATE REDUCTASE"/>
    <property type="match status" value="1"/>
</dbReference>
<gene>
    <name evidence="7" type="ORF">EOW66_09570</name>
</gene>
<evidence type="ECO:0000256" key="4">
    <source>
        <dbReference type="ARBA" id="ARBA00023002"/>
    </source>
</evidence>
<protein>
    <submittedName>
        <fullName evidence="7">Monooxygenase</fullName>
    </submittedName>
</protein>
<accession>A0A443LS51</accession>
<evidence type="ECO:0000256" key="3">
    <source>
        <dbReference type="ARBA" id="ARBA00022827"/>
    </source>
</evidence>
<name>A0A443LS51_9RHOB</name>
<dbReference type="GO" id="GO:0071949">
    <property type="term" value="F:FAD binding"/>
    <property type="evidence" value="ECO:0007669"/>
    <property type="project" value="InterPro"/>
</dbReference>
<reference evidence="7 8" key="1">
    <citation type="submission" date="2019-01" db="EMBL/GenBank/DDBJ databases">
        <title>Sinorhodobacter populi sp. nov. isolated from the symptomatic bark tissue of Populus euramericana canker.</title>
        <authorList>
            <person name="Xu G."/>
        </authorList>
    </citation>
    <scope>NUCLEOTIDE SEQUENCE [LARGE SCALE GENOMIC DNA]</scope>
    <source>
        <strain evidence="7 8">CGMCC 1.12963</strain>
    </source>
</reference>
<feature type="domain" description="FAD-binding" evidence="6">
    <location>
        <begin position="8"/>
        <end position="341"/>
    </location>
</feature>
<comment type="caution">
    <text evidence="7">The sequence shown here is derived from an EMBL/GenBank/DDBJ whole genome shotgun (WGS) entry which is preliminary data.</text>
</comment>
<organism evidence="7 8">
    <name type="scientific">Paenirhodobacter huangdaonensis</name>
    <dbReference type="NCBI Taxonomy" id="2501515"/>
    <lineage>
        <taxon>Bacteria</taxon>
        <taxon>Pseudomonadati</taxon>
        <taxon>Pseudomonadota</taxon>
        <taxon>Alphaproteobacteria</taxon>
        <taxon>Rhodobacterales</taxon>
        <taxon>Rhodobacter group</taxon>
        <taxon>Paenirhodobacter</taxon>
    </lineage>
</organism>
<evidence type="ECO:0000256" key="5">
    <source>
        <dbReference type="ARBA" id="ARBA00023033"/>
    </source>
</evidence>
<dbReference type="InterPro" id="IPR050493">
    <property type="entry name" value="FAD-dep_Monooxygenase_BioMet"/>
</dbReference>
<keyword evidence="5 7" id="KW-0503">Monooxygenase</keyword>
<dbReference type="GO" id="GO:0004497">
    <property type="term" value="F:monooxygenase activity"/>
    <property type="evidence" value="ECO:0007669"/>
    <property type="project" value="UniProtKB-KW"/>
</dbReference>
<evidence type="ECO:0000313" key="8">
    <source>
        <dbReference type="Proteomes" id="UP000288071"/>
    </source>
</evidence>
<dbReference type="PRINTS" id="PR00420">
    <property type="entry name" value="RNGMNOXGNASE"/>
</dbReference>
<comment type="cofactor">
    <cofactor evidence="1">
        <name>FAD</name>
        <dbReference type="ChEBI" id="CHEBI:57692"/>
    </cofactor>
</comment>
<proteinExistence type="predicted"/>
<keyword evidence="4" id="KW-0560">Oxidoreductase</keyword>
<dbReference type="SUPFAM" id="SSF54373">
    <property type="entry name" value="FAD-linked reductases, C-terminal domain"/>
    <property type="match status" value="1"/>
</dbReference>
<keyword evidence="3" id="KW-0274">FAD</keyword>
<reference evidence="8" key="2">
    <citation type="submission" date="2019-01" db="EMBL/GenBank/DDBJ databases">
        <title>Sinorhodobacter populi sp. nov. isolated from the symptomatic bark tissue of Populus euramericana canker.</title>
        <authorList>
            <person name="Li Y."/>
        </authorList>
    </citation>
    <scope>NUCLEOTIDE SEQUENCE [LARGE SCALE GENOMIC DNA]</scope>
    <source>
        <strain evidence="8">CGMCC 1.12963</strain>
    </source>
</reference>
<dbReference type="SUPFAM" id="SSF51905">
    <property type="entry name" value="FAD/NAD(P)-binding domain"/>
    <property type="match status" value="1"/>
</dbReference>
<dbReference type="InterPro" id="IPR036188">
    <property type="entry name" value="FAD/NAD-bd_sf"/>
</dbReference>
<dbReference type="Gene3D" id="3.50.50.60">
    <property type="entry name" value="FAD/NAD(P)-binding domain"/>
    <property type="match status" value="1"/>
</dbReference>
<dbReference type="RefSeq" id="WP_128156160.1">
    <property type="nucleotide sequence ID" value="NZ_JBHSOM010000006.1"/>
</dbReference>
<keyword evidence="2" id="KW-0285">Flavoprotein</keyword>
<dbReference type="Pfam" id="PF01494">
    <property type="entry name" value="FAD_binding_3"/>
    <property type="match status" value="1"/>
</dbReference>
<sequence>MLIGRRITVLGAGVAGLTVARALALRGAEVTVLEQAEAIREVGAGLQVSPNGARVLRALGLGEAFEAAGPRAEAVELIDGETASRVARLDLARLRPGAEYRFLHRARLIELLAEGARAAGVQIRLLQKIETVELAPGRAPRLTTAQGTEIETDLLIGADGLHSKVRAALNGAVAPFFTHQVAWRALIPCDDAAPKVAQVFMGAGKHLVSYPLGRGLRNIVAVEERRRWVEESWSLTDDPLTLRAAFEEFCPQVQDWLSQVEAPGLWGLFRHPVAGRWWGDGAVLLGDAAHPTLPFLAQGAVMAMEDAWVLAETLAQHTEDSAALAAYQAARAPRCTRIVEAANRNARNYHLSGLPRTVGHLGIRTLSALVPGKLLGRFDWVYGYDVTGGAGA</sequence>
<evidence type="ECO:0000259" key="6">
    <source>
        <dbReference type="Pfam" id="PF01494"/>
    </source>
</evidence>
<evidence type="ECO:0000313" key="7">
    <source>
        <dbReference type="EMBL" id="RWR52014.1"/>
    </source>
</evidence>
<keyword evidence="8" id="KW-1185">Reference proteome</keyword>
<dbReference type="EMBL" id="SAVA01000005">
    <property type="protein sequence ID" value="RWR52014.1"/>
    <property type="molecule type" value="Genomic_DNA"/>
</dbReference>
<evidence type="ECO:0000256" key="2">
    <source>
        <dbReference type="ARBA" id="ARBA00022630"/>
    </source>
</evidence>